<accession>A0A1H6C979</accession>
<dbReference type="OrthoDB" id="941984at2"/>
<dbReference type="EMBL" id="FNUT01000014">
    <property type="protein sequence ID" value="SEG69534.1"/>
    <property type="molecule type" value="Genomic_DNA"/>
</dbReference>
<name>A0A1H6C979_9SPHI</name>
<dbReference type="Pfam" id="PF18917">
    <property type="entry name" value="LiaI-LiaF-like_TM1"/>
    <property type="match status" value="1"/>
</dbReference>
<feature type="domain" description="LiaI-LiaF-like transmembrane region" evidence="2">
    <location>
        <begin position="5"/>
        <end position="49"/>
    </location>
</feature>
<reference evidence="4" key="1">
    <citation type="submission" date="2016-10" db="EMBL/GenBank/DDBJ databases">
        <authorList>
            <person name="Varghese N."/>
            <person name="Submissions S."/>
        </authorList>
    </citation>
    <scope>NUCLEOTIDE SEQUENCE [LARGE SCALE GENOMIC DNA]</scope>
    <source>
        <strain evidence="4">DSM 22361</strain>
    </source>
</reference>
<keyword evidence="1" id="KW-1133">Transmembrane helix</keyword>
<sequence>MNNKITTGIWLVFAGLVFLLHNFNIIEFNFYGILQLWPLLLVSIGIGLLMQNKPFSKPVIIGANLLLCGIIFYQGMTSEKRFLDNVQFSNDNSDKAGPFTQKVNRTYDGPVETAKLTVNGGASKYAFKTAGEGSDLLLAEATQAQSSLNLESKGNEHVKMELNSKVRNNKYNNSLINVTINQKPIWDLEFNVGAAAISGDFRASKLKNLEVNSGASSLDIHLPAPTLGESKIEVNTAASKVILYLPKGAACSVETDAIFSNNKYEDVDVVGDGYRKSKNFDSTGNKYVISVAGAANSLSILRY</sequence>
<evidence type="ECO:0000313" key="4">
    <source>
        <dbReference type="Proteomes" id="UP000236731"/>
    </source>
</evidence>
<evidence type="ECO:0000313" key="3">
    <source>
        <dbReference type="EMBL" id="SEG69534.1"/>
    </source>
</evidence>
<gene>
    <name evidence="3" type="ORF">SAMN05421877_11427</name>
</gene>
<feature type="transmembrane region" description="Helical" evidence="1">
    <location>
        <begin position="55"/>
        <end position="73"/>
    </location>
</feature>
<proteinExistence type="predicted"/>
<dbReference type="InterPro" id="IPR043726">
    <property type="entry name" value="LiaI-LiaF-like_TM1"/>
</dbReference>
<feature type="transmembrane region" description="Helical" evidence="1">
    <location>
        <begin position="6"/>
        <end position="23"/>
    </location>
</feature>
<keyword evidence="1" id="KW-0472">Membrane</keyword>
<keyword evidence="1" id="KW-0812">Transmembrane</keyword>
<keyword evidence="4" id="KW-1185">Reference proteome</keyword>
<dbReference type="Proteomes" id="UP000236731">
    <property type="component" value="Unassembled WGS sequence"/>
</dbReference>
<feature type="transmembrane region" description="Helical" evidence="1">
    <location>
        <begin position="30"/>
        <end position="49"/>
    </location>
</feature>
<organism evidence="3 4">
    <name type="scientific">Sphingobacterium lactis</name>
    <dbReference type="NCBI Taxonomy" id="797291"/>
    <lineage>
        <taxon>Bacteria</taxon>
        <taxon>Pseudomonadati</taxon>
        <taxon>Bacteroidota</taxon>
        <taxon>Sphingobacteriia</taxon>
        <taxon>Sphingobacteriales</taxon>
        <taxon>Sphingobacteriaceae</taxon>
        <taxon>Sphingobacterium</taxon>
    </lineage>
</organism>
<protein>
    <recommendedName>
        <fullName evidence="2">LiaI-LiaF-like transmembrane region domain-containing protein</fullName>
    </recommendedName>
</protein>
<dbReference type="AlphaFoldDB" id="A0A1H6C979"/>
<dbReference type="RefSeq" id="WP_103907642.1">
    <property type="nucleotide sequence ID" value="NZ_CP049246.1"/>
</dbReference>
<evidence type="ECO:0000256" key="1">
    <source>
        <dbReference type="SAM" id="Phobius"/>
    </source>
</evidence>
<evidence type="ECO:0000259" key="2">
    <source>
        <dbReference type="Pfam" id="PF18917"/>
    </source>
</evidence>